<organism evidence="1 2">
    <name type="scientific">Gossypium gossypioides</name>
    <name type="common">Mexican cotton</name>
    <name type="synonym">Selera gossypioides</name>
    <dbReference type="NCBI Taxonomy" id="34282"/>
    <lineage>
        <taxon>Eukaryota</taxon>
        <taxon>Viridiplantae</taxon>
        <taxon>Streptophyta</taxon>
        <taxon>Embryophyta</taxon>
        <taxon>Tracheophyta</taxon>
        <taxon>Spermatophyta</taxon>
        <taxon>Magnoliopsida</taxon>
        <taxon>eudicotyledons</taxon>
        <taxon>Gunneridae</taxon>
        <taxon>Pentapetalae</taxon>
        <taxon>rosids</taxon>
        <taxon>malvids</taxon>
        <taxon>Malvales</taxon>
        <taxon>Malvaceae</taxon>
        <taxon>Malvoideae</taxon>
        <taxon>Gossypium</taxon>
    </lineage>
</organism>
<gene>
    <name evidence="1" type="ORF">Gogos_017195</name>
</gene>
<comment type="caution">
    <text evidence="1">The sequence shown here is derived from an EMBL/GenBank/DDBJ whole genome shotgun (WGS) entry which is preliminary data.</text>
</comment>
<dbReference type="EMBL" id="JABEZY010000001">
    <property type="protein sequence ID" value="MBA0733157.1"/>
    <property type="molecule type" value="Genomic_DNA"/>
</dbReference>
<evidence type="ECO:0000313" key="1">
    <source>
        <dbReference type="EMBL" id="MBA0733157.1"/>
    </source>
</evidence>
<dbReference type="OrthoDB" id="10443208at2759"/>
<protein>
    <recommendedName>
        <fullName evidence="3">RNase H type-1 domain-containing protein</fullName>
    </recommendedName>
</protein>
<evidence type="ECO:0000313" key="2">
    <source>
        <dbReference type="Proteomes" id="UP000593579"/>
    </source>
</evidence>
<accession>A0A7J9B9X3</accession>
<dbReference type="AlphaFoldDB" id="A0A7J9B9X3"/>
<reference evidence="1 2" key="1">
    <citation type="journal article" date="2019" name="Genome Biol. Evol.">
        <title>Insights into the evolution of the New World diploid cottons (Gossypium, subgenus Houzingenia) based on genome sequencing.</title>
        <authorList>
            <person name="Grover C.E."/>
            <person name="Arick M.A. 2nd"/>
            <person name="Thrash A."/>
            <person name="Conover J.L."/>
            <person name="Sanders W.S."/>
            <person name="Peterson D.G."/>
            <person name="Frelichowski J.E."/>
            <person name="Scheffler J.A."/>
            <person name="Scheffler B.E."/>
            <person name="Wendel J.F."/>
        </authorList>
    </citation>
    <scope>NUCLEOTIDE SEQUENCE [LARGE SCALE GENOMIC DNA]</scope>
    <source>
        <strain evidence="1">5</strain>
        <tissue evidence="1">Leaf</tissue>
    </source>
</reference>
<evidence type="ECO:0008006" key="3">
    <source>
        <dbReference type="Google" id="ProtNLM"/>
    </source>
</evidence>
<keyword evidence="2" id="KW-1185">Reference proteome</keyword>
<name>A0A7J9B9X3_GOSGO</name>
<proteinExistence type="predicted"/>
<sequence>MIARSKLQENVGSVFAVEALAYLCAIQTGIEMEIVVYIQNIHLIAEHFQWVHFKHIKKEVNRLAHTIVRKV</sequence>
<dbReference type="Proteomes" id="UP000593579">
    <property type="component" value="Unassembled WGS sequence"/>
</dbReference>